<dbReference type="Proteomes" id="UP001310692">
    <property type="component" value="Unassembled WGS sequence"/>
</dbReference>
<accession>A0ABU7LV90</accession>
<dbReference type="EMBL" id="JAZDRO010000001">
    <property type="protein sequence ID" value="MEE2565460.1"/>
    <property type="molecule type" value="Genomic_DNA"/>
</dbReference>
<keyword evidence="2" id="KW-1185">Reference proteome</keyword>
<protein>
    <recommendedName>
        <fullName evidence="3">Addiction module antidote protein</fullName>
    </recommendedName>
</protein>
<dbReference type="RefSeq" id="WP_330194995.1">
    <property type="nucleotide sequence ID" value="NZ_JAZDRO010000001.1"/>
</dbReference>
<reference evidence="1 2" key="1">
    <citation type="submission" date="2024-01" db="EMBL/GenBank/DDBJ databases">
        <title>Hyphobacterium bacterium isolated from marine sediment.</title>
        <authorList>
            <person name="Zhao S."/>
        </authorList>
    </citation>
    <scope>NUCLEOTIDE SEQUENCE [LARGE SCALE GENOMIC DNA]</scope>
    <source>
        <strain evidence="1 2">Y60-23</strain>
    </source>
</reference>
<sequence length="58" mass="6667">MSRYEHERLERFLAAADDDIYLVNAAIELAFRRLGRPPSTSEVIEVIRELKPDHVDAA</sequence>
<comment type="caution">
    <text evidence="1">The sequence shown here is derived from an EMBL/GenBank/DDBJ whole genome shotgun (WGS) entry which is preliminary data.</text>
</comment>
<evidence type="ECO:0000313" key="1">
    <source>
        <dbReference type="EMBL" id="MEE2565460.1"/>
    </source>
</evidence>
<organism evidence="1 2">
    <name type="scientific">Hyphobacterium marinum</name>
    <dbReference type="NCBI Taxonomy" id="3116574"/>
    <lineage>
        <taxon>Bacteria</taxon>
        <taxon>Pseudomonadati</taxon>
        <taxon>Pseudomonadota</taxon>
        <taxon>Alphaproteobacteria</taxon>
        <taxon>Maricaulales</taxon>
        <taxon>Maricaulaceae</taxon>
        <taxon>Hyphobacterium</taxon>
    </lineage>
</organism>
<gene>
    <name evidence="1" type="ORF">V0U35_02110</name>
</gene>
<name>A0ABU7LV90_9PROT</name>
<evidence type="ECO:0008006" key="3">
    <source>
        <dbReference type="Google" id="ProtNLM"/>
    </source>
</evidence>
<evidence type="ECO:0000313" key="2">
    <source>
        <dbReference type="Proteomes" id="UP001310692"/>
    </source>
</evidence>
<proteinExistence type="predicted"/>